<accession>A0A2U3LIC6</accession>
<organism evidence="2 3">
    <name type="scientific">Candidatus Desulfosporosinus infrequens</name>
    <dbReference type="NCBI Taxonomy" id="2043169"/>
    <lineage>
        <taxon>Bacteria</taxon>
        <taxon>Bacillati</taxon>
        <taxon>Bacillota</taxon>
        <taxon>Clostridia</taxon>
        <taxon>Eubacteriales</taxon>
        <taxon>Desulfitobacteriaceae</taxon>
        <taxon>Desulfosporosinus</taxon>
    </lineage>
</organism>
<feature type="domain" description="Helix-turn-helix" evidence="1">
    <location>
        <begin position="6"/>
        <end position="55"/>
    </location>
</feature>
<sequence>MHDEKYYSPNDIAEKFNIKADTVRKWINQGKLKALKLGDIWRIPESSLDKFIKENNN</sequence>
<dbReference type="InterPro" id="IPR009061">
    <property type="entry name" value="DNA-bd_dom_put_sf"/>
</dbReference>
<dbReference type="EMBL" id="OMOF01000463">
    <property type="protein sequence ID" value="SPF51590.1"/>
    <property type="molecule type" value="Genomic_DNA"/>
</dbReference>
<dbReference type="Proteomes" id="UP000238916">
    <property type="component" value="Unassembled WGS sequence"/>
</dbReference>
<reference evidence="3" key="1">
    <citation type="submission" date="2018-02" db="EMBL/GenBank/DDBJ databases">
        <authorList>
            <person name="Hausmann B."/>
        </authorList>
    </citation>
    <scope>NUCLEOTIDE SEQUENCE [LARGE SCALE GENOMIC DNA]</scope>
    <source>
        <strain evidence="3">Peat soil MAG SbF1</strain>
    </source>
</reference>
<dbReference type="NCBIfam" id="TIGR01764">
    <property type="entry name" value="excise"/>
    <property type="match status" value="1"/>
</dbReference>
<dbReference type="GO" id="GO:0003677">
    <property type="term" value="F:DNA binding"/>
    <property type="evidence" value="ECO:0007669"/>
    <property type="project" value="InterPro"/>
</dbReference>
<proteinExistence type="predicted"/>
<dbReference type="Pfam" id="PF12728">
    <property type="entry name" value="HTH_17"/>
    <property type="match status" value="1"/>
</dbReference>
<dbReference type="InterPro" id="IPR041657">
    <property type="entry name" value="HTH_17"/>
</dbReference>
<evidence type="ECO:0000313" key="2">
    <source>
        <dbReference type="EMBL" id="SPF51590.1"/>
    </source>
</evidence>
<dbReference type="AlphaFoldDB" id="A0A2U3LIC6"/>
<dbReference type="OrthoDB" id="515428at2"/>
<gene>
    <name evidence="2" type="ORF">SBF1_5150002</name>
</gene>
<dbReference type="InterPro" id="IPR010093">
    <property type="entry name" value="SinI_DNA-bd"/>
</dbReference>
<protein>
    <submittedName>
        <fullName evidence="2">DNA binding domain protein, excisionase family</fullName>
    </submittedName>
</protein>
<name>A0A2U3LIC6_9FIRM</name>
<dbReference type="SUPFAM" id="SSF46955">
    <property type="entry name" value="Putative DNA-binding domain"/>
    <property type="match status" value="1"/>
</dbReference>
<evidence type="ECO:0000313" key="3">
    <source>
        <dbReference type="Proteomes" id="UP000238916"/>
    </source>
</evidence>
<evidence type="ECO:0000259" key="1">
    <source>
        <dbReference type="Pfam" id="PF12728"/>
    </source>
</evidence>